<reference evidence="11 12" key="1">
    <citation type="journal article" date="2018" name="IMA Fungus">
        <title>IMA Genome-F 9: Draft genome sequence of Annulohypoxylon stygium, Aspergillus mulundensis, Berkeleyomyces basicola (syn. Thielaviopsis basicola), Ceratocystis smalleyi, two Cercospora beticola strains, Coleophoma cylindrospora, Fusarium fracticaudum, Phialophora cf. hyalina, and Morchella septimelata.</title>
        <authorList>
            <person name="Wingfield B.D."/>
            <person name="Bills G.F."/>
            <person name="Dong Y."/>
            <person name="Huang W."/>
            <person name="Nel W.J."/>
            <person name="Swalarsk-Parry B.S."/>
            <person name="Vaghefi N."/>
            <person name="Wilken P.M."/>
            <person name="An Z."/>
            <person name="de Beer Z.W."/>
            <person name="De Vos L."/>
            <person name="Chen L."/>
            <person name="Duong T.A."/>
            <person name="Gao Y."/>
            <person name="Hammerbacher A."/>
            <person name="Kikkert J.R."/>
            <person name="Li Y."/>
            <person name="Li H."/>
            <person name="Li K."/>
            <person name="Li Q."/>
            <person name="Liu X."/>
            <person name="Ma X."/>
            <person name="Naidoo K."/>
            <person name="Pethybridge S.J."/>
            <person name="Sun J."/>
            <person name="Steenkamp E.T."/>
            <person name="van der Nest M.A."/>
            <person name="van Wyk S."/>
            <person name="Wingfield M.J."/>
            <person name="Xiong C."/>
            <person name="Yue Q."/>
            <person name="Zhang X."/>
        </authorList>
    </citation>
    <scope>NUCLEOTIDE SEQUENCE [LARGE SCALE GENOMIC DNA]</scope>
    <source>
        <strain evidence="11 12">DSM 5745</strain>
    </source>
</reference>
<dbReference type="GO" id="GO:0005743">
    <property type="term" value="C:mitochondrial inner membrane"/>
    <property type="evidence" value="ECO:0007669"/>
    <property type="project" value="UniProtKB-SubCell"/>
</dbReference>
<evidence type="ECO:0000256" key="4">
    <source>
        <dbReference type="ARBA" id="ARBA00022989"/>
    </source>
</evidence>
<evidence type="ECO:0000256" key="1">
    <source>
        <dbReference type="ARBA" id="ARBA00004434"/>
    </source>
</evidence>
<comment type="subcellular location">
    <subcellularLocation>
        <location evidence="1">Mitochondrion inner membrane</location>
        <topology evidence="1">Single-pass membrane protein</topology>
    </subcellularLocation>
</comment>
<evidence type="ECO:0000256" key="2">
    <source>
        <dbReference type="ARBA" id="ARBA00022692"/>
    </source>
</evidence>
<dbReference type="Pfam" id="PF07766">
    <property type="entry name" value="LETM1_RBD"/>
    <property type="match status" value="1"/>
</dbReference>
<organism evidence="11 12">
    <name type="scientific">Aspergillus mulundensis</name>
    <dbReference type="NCBI Taxonomy" id="1810919"/>
    <lineage>
        <taxon>Eukaryota</taxon>
        <taxon>Fungi</taxon>
        <taxon>Dikarya</taxon>
        <taxon>Ascomycota</taxon>
        <taxon>Pezizomycotina</taxon>
        <taxon>Eurotiomycetes</taxon>
        <taxon>Eurotiomycetidae</taxon>
        <taxon>Eurotiales</taxon>
        <taxon>Aspergillaceae</taxon>
        <taxon>Aspergillus</taxon>
        <taxon>Aspergillus subgen. Nidulantes</taxon>
    </lineage>
</organism>
<dbReference type="PROSITE" id="PS51758">
    <property type="entry name" value="LETM1_RBD"/>
    <property type="match status" value="1"/>
</dbReference>
<feature type="transmembrane region" description="Helical" evidence="9">
    <location>
        <begin position="172"/>
        <end position="193"/>
    </location>
</feature>
<name>A0A3D8SLV9_9EURO</name>
<dbReference type="PANTHER" id="PTHR14009">
    <property type="entry name" value="LEUCINE ZIPPER-EF-HAND CONTAINING TRANSMEMBRANE PROTEIN"/>
    <property type="match status" value="1"/>
</dbReference>
<dbReference type="InterPro" id="IPR033122">
    <property type="entry name" value="LETM1-like_RBD"/>
</dbReference>
<comment type="caution">
    <text evidence="11">The sequence shown here is derived from an EMBL/GenBank/DDBJ whole genome shotgun (WGS) entry which is preliminary data.</text>
</comment>
<feature type="region of interest" description="Disordered" evidence="8">
    <location>
        <begin position="42"/>
        <end position="83"/>
    </location>
</feature>
<evidence type="ECO:0000259" key="10">
    <source>
        <dbReference type="PROSITE" id="PS51758"/>
    </source>
</evidence>
<protein>
    <recommendedName>
        <fullName evidence="10">Letm1 RBD domain-containing protein</fullName>
    </recommendedName>
</protein>
<evidence type="ECO:0000256" key="6">
    <source>
        <dbReference type="ARBA" id="ARBA00023136"/>
    </source>
</evidence>
<evidence type="ECO:0000313" key="11">
    <source>
        <dbReference type="EMBL" id="RDW87171.1"/>
    </source>
</evidence>
<keyword evidence="3" id="KW-0999">Mitochondrion inner membrane</keyword>
<keyword evidence="4 9" id="KW-1133">Transmembrane helix</keyword>
<evidence type="ECO:0000256" key="3">
    <source>
        <dbReference type="ARBA" id="ARBA00022792"/>
    </source>
</evidence>
<accession>A0A3D8SLV9</accession>
<evidence type="ECO:0000313" key="12">
    <source>
        <dbReference type="Proteomes" id="UP000256690"/>
    </source>
</evidence>
<feature type="domain" description="Letm1 RBD" evidence="10">
    <location>
        <begin position="186"/>
        <end position="379"/>
    </location>
</feature>
<keyword evidence="6 9" id="KW-0472">Membrane</keyword>
<dbReference type="OrthoDB" id="73691at2759"/>
<keyword evidence="12" id="KW-1185">Reference proteome</keyword>
<dbReference type="GO" id="GO:0043022">
    <property type="term" value="F:ribosome binding"/>
    <property type="evidence" value="ECO:0007669"/>
    <property type="project" value="InterPro"/>
</dbReference>
<sequence>MASIRTQRARVSHLTAQFPRLILTTPFLQQTYRYRFQHQLRASHDGKSHNRPPSTNPSEDVNPPPSTRPAEIETPAPLGPSASAGDKAKQLLAYGRAYLAFYKSGVKNVYHNYRASLPIRRSLGIQSFIPKTPPPKAFLKIGRGNGNQLKIKTSRSTFQLVHRAAYDARRMIPFTIVLIVCGEFTPLIVYALGNSITPFTCRIPKQIERHRKDMAENKSAALKAHAQASGGSATASTPEAGTEEELHLLSVFARPDFAREASAGDILTACAVFGLVESSYSYESLVEPLYRKRLARHAEYLAVDDKMIKSCGGVTAMDSAEVRIAVQERGGFGLPTGSSAFEAEMVERKWLNMWLKKSQPETALLEVGEVNLASSTGNT</sequence>
<dbReference type="InterPro" id="IPR044202">
    <property type="entry name" value="LETM1/MDM38-like"/>
</dbReference>
<dbReference type="GeneID" id="38114183"/>
<proteinExistence type="predicted"/>
<keyword evidence="5 7" id="KW-0496">Mitochondrion</keyword>
<gene>
    <name evidence="11" type="ORF">DSM5745_03813</name>
</gene>
<dbReference type="EMBL" id="PVWQ01000003">
    <property type="protein sequence ID" value="RDW87171.1"/>
    <property type="molecule type" value="Genomic_DNA"/>
</dbReference>
<evidence type="ECO:0000256" key="8">
    <source>
        <dbReference type="SAM" id="MobiDB-lite"/>
    </source>
</evidence>
<evidence type="ECO:0000256" key="7">
    <source>
        <dbReference type="PROSITE-ProRule" id="PRU01094"/>
    </source>
</evidence>
<keyword evidence="2 9" id="KW-0812">Transmembrane</keyword>
<dbReference type="AlphaFoldDB" id="A0A3D8SLV9"/>
<dbReference type="PANTHER" id="PTHR14009:SF6">
    <property type="entry name" value="LETM1 RBD DOMAIN-CONTAINING PROTEIN"/>
    <property type="match status" value="1"/>
</dbReference>
<evidence type="ECO:0000256" key="5">
    <source>
        <dbReference type="ARBA" id="ARBA00023128"/>
    </source>
</evidence>
<dbReference type="GO" id="GO:0030003">
    <property type="term" value="P:intracellular monoatomic cation homeostasis"/>
    <property type="evidence" value="ECO:0007669"/>
    <property type="project" value="TreeGrafter"/>
</dbReference>
<dbReference type="RefSeq" id="XP_026606695.1">
    <property type="nucleotide sequence ID" value="XM_026745829.1"/>
</dbReference>
<evidence type="ECO:0000256" key="9">
    <source>
        <dbReference type="SAM" id="Phobius"/>
    </source>
</evidence>
<dbReference type="Proteomes" id="UP000256690">
    <property type="component" value="Unassembled WGS sequence"/>
</dbReference>